<dbReference type="InterPro" id="IPR016181">
    <property type="entry name" value="Acyl_CoA_acyltransferase"/>
</dbReference>
<evidence type="ECO:0000313" key="2">
    <source>
        <dbReference type="EMBL" id="AEE49460.1"/>
    </source>
</evidence>
<evidence type="ECO:0000313" key="3">
    <source>
        <dbReference type="Proteomes" id="UP000008461"/>
    </source>
</evidence>
<keyword evidence="3" id="KW-1185">Reference proteome</keyword>
<name>F4KZJ0_HALH1</name>
<dbReference type="Gene3D" id="3.40.630.30">
    <property type="match status" value="1"/>
</dbReference>
<dbReference type="InterPro" id="IPR052742">
    <property type="entry name" value="Mito_N-acetyltransferase"/>
</dbReference>
<proteinExistence type="predicted"/>
<reference key="2">
    <citation type="submission" date="2011-04" db="EMBL/GenBank/DDBJ databases">
        <title>Complete sequence of chromosome of Haliscomenobacter hydrossis DSM 1100.</title>
        <authorList>
            <consortium name="US DOE Joint Genome Institute (JGI-PGF)"/>
            <person name="Lucas S."/>
            <person name="Han J."/>
            <person name="Lapidus A."/>
            <person name="Bruce D."/>
            <person name="Goodwin L."/>
            <person name="Pitluck S."/>
            <person name="Peters L."/>
            <person name="Kyrpides N."/>
            <person name="Mavromatis K."/>
            <person name="Ivanova N."/>
            <person name="Ovchinnikova G."/>
            <person name="Pagani I."/>
            <person name="Daligault H."/>
            <person name="Detter J.C."/>
            <person name="Han C."/>
            <person name="Land M."/>
            <person name="Hauser L."/>
            <person name="Markowitz V."/>
            <person name="Cheng J.-F."/>
            <person name="Hugenholtz P."/>
            <person name="Woyke T."/>
            <person name="Wu D."/>
            <person name="Verbarg S."/>
            <person name="Frueling A."/>
            <person name="Brambilla E."/>
            <person name="Klenk H.-P."/>
            <person name="Eisen J.A."/>
        </authorList>
    </citation>
    <scope>NUCLEOTIDE SEQUENCE</scope>
    <source>
        <strain>DSM 1100</strain>
    </source>
</reference>
<dbReference type="SUPFAM" id="SSF55729">
    <property type="entry name" value="Acyl-CoA N-acyltransferases (Nat)"/>
    <property type="match status" value="1"/>
</dbReference>
<dbReference type="InterPro" id="IPR000182">
    <property type="entry name" value="GNAT_dom"/>
</dbReference>
<sequence length="169" mass="18947">MNNNELNIRAATAADLDAIWRLWKAVVDQKIYFPYDDTYTRAQMEESWINLNNAMYVAELAGQVVGAYILRPNQPGYGKHIANAAYMVDTDIRGKGIGTKLCAHSVQSAKALNYRGMQFNLVVSTNEQGVRAWKANGFEIIGTIPGGFYHHELGYVDAYIFFKDLSSEV</sequence>
<dbReference type="EMBL" id="CP002691">
    <property type="protein sequence ID" value="AEE49460.1"/>
    <property type="molecule type" value="Genomic_DNA"/>
</dbReference>
<dbReference type="OrthoDB" id="5319888at2"/>
<dbReference type="GO" id="GO:0016747">
    <property type="term" value="F:acyltransferase activity, transferring groups other than amino-acyl groups"/>
    <property type="evidence" value="ECO:0007669"/>
    <property type="project" value="InterPro"/>
</dbReference>
<dbReference type="CDD" id="cd04301">
    <property type="entry name" value="NAT_SF"/>
    <property type="match status" value="1"/>
</dbReference>
<dbReference type="eggNOG" id="COG1247">
    <property type="taxonomic scope" value="Bacteria"/>
</dbReference>
<dbReference type="HOGENOM" id="CLU_013985_42_2_10"/>
<evidence type="ECO:0000259" key="1">
    <source>
        <dbReference type="PROSITE" id="PS51186"/>
    </source>
</evidence>
<dbReference type="AlphaFoldDB" id="F4KZJ0"/>
<protein>
    <submittedName>
        <fullName evidence="2">GCN5-related N-acetyltransferase</fullName>
    </submittedName>
</protein>
<dbReference type="PANTHER" id="PTHR43138:SF1">
    <property type="entry name" value="N-ACETYLTRANSFERASE ACA1"/>
    <property type="match status" value="1"/>
</dbReference>
<dbReference type="PROSITE" id="PS51186">
    <property type="entry name" value="GNAT"/>
    <property type="match status" value="1"/>
</dbReference>
<reference evidence="2 3" key="1">
    <citation type="journal article" date="2011" name="Stand. Genomic Sci.">
        <title>Complete genome sequence of Haliscomenobacter hydrossis type strain (O).</title>
        <authorList>
            <consortium name="US DOE Joint Genome Institute (JGI-PGF)"/>
            <person name="Daligault H."/>
            <person name="Lapidus A."/>
            <person name="Zeytun A."/>
            <person name="Nolan M."/>
            <person name="Lucas S."/>
            <person name="Del Rio T.G."/>
            <person name="Tice H."/>
            <person name="Cheng J.F."/>
            <person name="Tapia R."/>
            <person name="Han C."/>
            <person name="Goodwin L."/>
            <person name="Pitluck S."/>
            <person name="Liolios K."/>
            <person name="Pagani I."/>
            <person name="Ivanova N."/>
            <person name="Huntemann M."/>
            <person name="Mavromatis K."/>
            <person name="Mikhailova N."/>
            <person name="Pati A."/>
            <person name="Chen A."/>
            <person name="Palaniappan K."/>
            <person name="Land M."/>
            <person name="Hauser L."/>
            <person name="Brambilla E.M."/>
            <person name="Rohde M."/>
            <person name="Verbarg S."/>
            <person name="Goker M."/>
            <person name="Bristow J."/>
            <person name="Eisen J.A."/>
            <person name="Markowitz V."/>
            <person name="Hugenholtz P."/>
            <person name="Kyrpides N.C."/>
            <person name="Klenk H.P."/>
            <person name="Woyke T."/>
        </authorList>
    </citation>
    <scope>NUCLEOTIDE SEQUENCE [LARGE SCALE GENOMIC DNA]</scope>
    <source>
        <strain evidence="3">ATCC 27775 / DSM 1100 / LMG 10767 / O</strain>
    </source>
</reference>
<dbReference type="STRING" id="760192.Halhy_1568"/>
<dbReference type="PANTHER" id="PTHR43138">
    <property type="entry name" value="ACETYLTRANSFERASE, GNAT FAMILY"/>
    <property type="match status" value="1"/>
</dbReference>
<dbReference type="Proteomes" id="UP000008461">
    <property type="component" value="Chromosome"/>
</dbReference>
<dbReference type="RefSeq" id="WP_013764014.1">
    <property type="nucleotide sequence ID" value="NC_015510.1"/>
</dbReference>
<dbReference type="Pfam" id="PF00583">
    <property type="entry name" value="Acetyltransf_1"/>
    <property type="match status" value="1"/>
</dbReference>
<feature type="domain" description="N-acetyltransferase" evidence="1">
    <location>
        <begin position="6"/>
        <end position="166"/>
    </location>
</feature>
<accession>F4KZJ0</accession>
<dbReference type="KEGG" id="hhy:Halhy_1568"/>
<gene>
    <name evidence="2" type="ordered locus">Halhy_1568</name>
</gene>
<organism evidence="2 3">
    <name type="scientific">Haliscomenobacter hydrossis (strain ATCC 27775 / DSM 1100 / LMG 10767 / O)</name>
    <dbReference type="NCBI Taxonomy" id="760192"/>
    <lineage>
        <taxon>Bacteria</taxon>
        <taxon>Pseudomonadati</taxon>
        <taxon>Bacteroidota</taxon>
        <taxon>Saprospiria</taxon>
        <taxon>Saprospirales</taxon>
        <taxon>Haliscomenobacteraceae</taxon>
        <taxon>Haliscomenobacter</taxon>
    </lineage>
</organism>